<evidence type="ECO:0000313" key="3">
    <source>
        <dbReference type="Proteomes" id="UP000652219"/>
    </source>
</evidence>
<name>A0A8H6J8L3_9PEZI</name>
<evidence type="ECO:0000313" key="2">
    <source>
        <dbReference type="EMBL" id="KAF6808026.1"/>
    </source>
</evidence>
<dbReference type="Proteomes" id="UP000652219">
    <property type="component" value="Unassembled WGS sequence"/>
</dbReference>
<evidence type="ECO:0008006" key="4">
    <source>
        <dbReference type="Google" id="ProtNLM"/>
    </source>
</evidence>
<protein>
    <recommendedName>
        <fullName evidence="4">Secreted protein</fullName>
    </recommendedName>
</protein>
<accession>A0A8H6J8L3</accession>
<proteinExistence type="predicted"/>
<organism evidence="2 3">
    <name type="scientific">Colletotrichum sojae</name>
    <dbReference type="NCBI Taxonomy" id="2175907"/>
    <lineage>
        <taxon>Eukaryota</taxon>
        <taxon>Fungi</taxon>
        <taxon>Dikarya</taxon>
        <taxon>Ascomycota</taxon>
        <taxon>Pezizomycotina</taxon>
        <taxon>Sordariomycetes</taxon>
        <taxon>Hypocreomycetidae</taxon>
        <taxon>Glomerellales</taxon>
        <taxon>Glomerellaceae</taxon>
        <taxon>Colletotrichum</taxon>
        <taxon>Colletotrichum orchidearum species complex</taxon>
    </lineage>
</organism>
<sequence>MRFSIFTVLCYVAGTHAWAQAADGTWVANNVVHNIYGSQVHEACTRMNTNDILVAVDCAYWIDGRGHIARGSMCHPSHRDVSDILTESPSLPL</sequence>
<keyword evidence="3" id="KW-1185">Reference proteome</keyword>
<keyword evidence="1" id="KW-0732">Signal</keyword>
<feature type="signal peptide" evidence="1">
    <location>
        <begin position="1"/>
        <end position="17"/>
    </location>
</feature>
<evidence type="ECO:0000256" key="1">
    <source>
        <dbReference type="SAM" id="SignalP"/>
    </source>
</evidence>
<comment type="caution">
    <text evidence="2">The sequence shown here is derived from an EMBL/GenBank/DDBJ whole genome shotgun (WGS) entry which is preliminary data.</text>
</comment>
<dbReference type="AlphaFoldDB" id="A0A8H6J8L3"/>
<feature type="chain" id="PRO_5034401379" description="Secreted protein" evidence="1">
    <location>
        <begin position="18"/>
        <end position="93"/>
    </location>
</feature>
<dbReference type="EMBL" id="WIGN01000125">
    <property type="protein sequence ID" value="KAF6808026.1"/>
    <property type="molecule type" value="Genomic_DNA"/>
</dbReference>
<gene>
    <name evidence="2" type="ORF">CSOJ01_07794</name>
</gene>
<reference evidence="2 3" key="1">
    <citation type="journal article" date="2020" name="Phytopathology">
        <title>Genome Sequence Resources of Colletotrichum truncatum, C. plurivorum, C. musicola, and C. sojae: Four Species Pathogenic to Soybean (Glycine max).</title>
        <authorList>
            <person name="Rogerio F."/>
            <person name="Boufleur T.R."/>
            <person name="Ciampi-Guillardi M."/>
            <person name="Sukno S.A."/>
            <person name="Thon M.R."/>
            <person name="Massola Junior N.S."/>
            <person name="Baroncelli R."/>
        </authorList>
    </citation>
    <scope>NUCLEOTIDE SEQUENCE [LARGE SCALE GENOMIC DNA]</scope>
    <source>
        <strain evidence="2 3">LFN0009</strain>
    </source>
</reference>